<sequence>MKPSPIQSSKEVYSFMGSLQQPSVLKGKKVITENDAIVPKIFQNIQAQFSKQIAIIYEDENEDFKITYGELERLTNKLARTLKRLCTVNNNRDAIIAVSMKPTYNLPIVLLAILKSGMAYLPLDGAFPQARVTHIIDESQPLMVFVDEDNTLSYGETPVITYNELFEESKAESELPPEYNEDSEELAIVLYTSGSTGVPKGVKLPHATLINRLEWQWRELPFSDKEQKTIFKTALTFVDSAPEIWGSLLQGRTIVVVPKYVTKDPEKFINVLEKHKIQRLVLVPSLLQSMLMYLSLKDNHRSLKSLRLWICSGEILPQTLAKEFFSRFADFGHTLANFYGSTEVMGDVTYYLLNDINQLEDMDKVPIGRPLDNCIIYIVDKNLNLVQQGEIGELVVAGRNLAAGYIRGRDSHRFVTNPHAIDPEYSTIYRTGDFAKIVKGIVIYEGRTDSQIKVRGHRVDLSEVERSVESLPSVDKAVVLCYKPGDLAQALIAFITLKKGTKTTGLQLENYLQNQLPSYMIPHVIIIDSIPLLINGKTDRQTLLKLYETSNLSSNGRDTIDCDYSEVPDEQLAKARILFPTVASVIGRSGRYTVNINANFYDLGGNSLNSIFTVTQLKKQGYHIAISDFLTAKSMREILDKMVLDSNHQEKEDFASPKFIAEPIKDSHRSAVTR</sequence>
<evidence type="ECO:0000313" key="5">
    <source>
        <dbReference type="EMBL" id="KAH0555055.1"/>
    </source>
</evidence>
<dbReference type="InterPro" id="IPR036736">
    <property type="entry name" value="ACP-like_sf"/>
</dbReference>
<evidence type="ECO:0000256" key="1">
    <source>
        <dbReference type="ARBA" id="ARBA00022450"/>
    </source>
</evidence>
<comment type="caution">
    <text evidence="5">The sequence shown here is derived from an EMBL/GenBank/DDBJ whole genome shotgun (WGS) entry which is preliminary data.</text>
</comment>
<dbReference type="Proteomes" id="UP000826195">
    <property type="component" value="Unassembled WGS sequence"/>
</dbReference>
<keyword evidence="1" id="KW-0596">Phosphopantetheine</keyword>
<dbReference type="PANTHER" id="PTHR44845:SF6">
    <property type="entry name" value="BETA-ALANINE-ACTIVATING ENZYME"/>
    <property type="match status" value="1"/>
</dbReference>
<keyword evidence="2" id="KW-0597">Phosphoprotein</keyword>
<evidence type="ECO:0000313" key="6">
    <source>
        <dbReference type="Proteomes" id="UP000826195"/>
    </source>
</evidence>
<dbReference type="SUPFAM" id="SSF56801">
    <property type="entry name" value="Acetyl-CoA synthetase-like"/>
    <property type="match status" value="1"/>
</dbReference>
<dbReference type="PROSITE" id="PS00455">
    <property type="entry name" value="AMP_BINDING"/>
    <property type="match status" value="1"/>
</dbReference>
<dbReference type="Gene3D" id="3.40.50.12780">
    <property type="entry name" value="N-terminal domain of ligase-like"/>
    <property type="match status" value="1"/>
</dbReference>
<dbReference type="AlphaFoldDB" id="A0AAV7IS97"/>
<keyword evidence="6" id="KW-1185">Reference proteome</keyword>
<name>A0AAV7IS97_COTGL</name>
<proteinExistence type="predicted"/>
<dbReference type="InterPro" id="IPR042099">
    <property type="entry name" value="ANL_N_sf"/>
</dbReference>
<reference evidence="5 6" key="1">
    <citation type="journal article" date="2021" name="J. Hered.">
        <title>A chromosome-level genome assembly of the parasitoid wasp, Cotesia glomerata (Hymenoptera: Braconidae).</title>
        <authorList>
            <person name="Pinto B.J."/>
            <person name="Weis J.J."/>
            <person name="Gamble T."/>
            <person name="Ode P.J."/>
            <person name="Paul R."/>
            <person name="Zaspel J.M."/>
        </authorList>
    </citation>
    <scope>NUCLEOTIDE SEQUENCE [LARGE SCALE GENOMIC DNA]</scope>
    <source>
        <strain evidence="5">CgM1</strain>
    </source>
</reference>
<dbReference type="Gene3D" id="1.10.1200.10">
    <property type="entry name" value="ACP-like"/>
    <property type="match status" value="1"/>
</dbReference>
<protein>
    <submittedName>
        <fullName evidence="5">Uncharacterized protein</fullName>
    </submittedName>
</protein>
<dbReference type="InterPro" id="IPR045851">
    <property type="entry name" value="AMP-bd_C_sf"/>
</dbReference>
<organism evidence="5 6">
    <name type="scientific">Cotesia glomerata</name>
    <name type="common">Lepidopteran parasitic wasp</name>
    <name type="synonym">Apanteles glomeratus</name>
    <dbReference type="NCBI Taxonomy" id="32391"/>
    <lineage>
        <taxon>Eukaryota</taxon>
        <taxon>Metazoa</taxon>
        <taxon>Ecdysozoa</taxon>
        <taxon>Arthropoda</taxon>
        <taxon>Hexapoda</taxon>
        <taxon>Insecta</taxon>
        <taxon>Pterygota</taxon>
        <taxon>Neoptera</taxon>
        <taxon>Endopterygota</taxon>
        <taxon>Hymenoptera</taxon>
        <taxon>Apocrita</taxon>
        <taxon>Ichneumonoidea</taxon>
        <taxon>Braconidae</taxon>
        <taxon>Microgastrinae</taxon>
        <taxon>Cotesia</taxon>
    </lineage>
</organism>
<dbReference type="InterPro" id="IPR000873">
    <property type="entry name" value="AMP-dep_synth/lig_dom"/>
</dbReference>
<accession>A0AAV7IS97</accession>
<evidence type="ECO:0000259" key="3">
    <source>
        <dbReference type="Pfam" id="PF00501"/>
    </source>
</evidence>
<feature type="domain" description="AMP-binding enzyme C-terminal" evidence="4">
    <location>
        <begin position="463"/>
        <end position="537"/>
    </location>
</feature>
<evidence type="ECO:0000259" key="4">
    <source>
        <dbReference type="Pfam" id="PF13193"/>
    </source>
</evidence>
<dbReference type="Pfam" id="PF13193">
    <property type="entry name" value="AMP-binding_C"/>
    <property type="match status" value="1"/>
</dbReference>
<dbReference type="Pfam" id="PF00501">
    <property type="entry name" value="AMP-binding"/>
    <property type="match status" value="1"/>
</dbReference>
<evidence type="ECO:0000256" key="2">
    <source>
        <dbReference type="ARBA" id="ARBA00022553"/>
    </source>
</evidence>
<dbReference type="SUPFAM" id="SSF47336">
    <property type="entry name" value="ACP-like"/>
    <property type="match status" value="1"/>
</dbReference>
<dbReference type="InterPro" id="IPR020845">
    <property type="entry name" value="AMP-binding_CS"/>
</dbReference>
<dbReference type="InterPro" id="IPR025110">
    <property type="entry name" value="AMP-bd_C"/>
</dbReference>
<feature type="domain" description="AMP-dependent synthetase/ligase" evidence="3">
    <location>
        <begin position="46"/>
        <end position="405"/>
    </location>
</feature>
<dbReference type="Gene3D" id="3.30.300.30">
    <property type="match status" value="1"/>
</dbReference>
<gene>
    <name evidence="5" type="ORF">KQX54_014982</name>
</gene>
<dbReference type="PANTHER" id="PTHR44845">
    <property type="entry name" value="CARRIER DOMAIN-CONTAINING PROTEIN"/>
    <property type="match status" value="1"/>
</dbReference>
<dbReference type="CDD" id="cd05930">
    <property type="entry name" value="A_NRPS"/>
    <property type="match status" value="1"/>
</dbReference>
<dbReference type="EMBL" id="JAHXZJ010001119">
    <property type="protein sequence ID" value="KAH0555055.1"/>
    <property type="molecule type" value="Genomic_DNA"/>
</dbReference>